<dbReference type="CDD" id="cd22761">
    <property type="entry name" value="OTU_OTUD6"/>
    <property type="match status" value="1"/>
</dbReference>
<dbReference type="GO" id="GO:0005634">
    <property type="term" value="C:nucleus"/>
    <property type="evidence" value="ECO:0007669"/>
    <property type="project" value="UniProtKB-SubCell"/>
</dbReference>
<feature type="compositionally biased region" description="Basic and acidic residues" evidence="5">
    <location>
        <begin position="592"/>
        <end position="634"/>
    </location>
</feature>
<dbReference type="Pfam" id="PF02338">
    <property type="entry name" value="OTU"/>
    <property type="match status" value="2"/>
</dbReference>
<dbReference type="Gene3D" id="3.90.70.80">
    <property type="match status" value="2"/>
</dbReference>
<dbReference type="Gene3D" id="2.60.40.720">
    <property type="match status" value="1"/>
</dbReference>
<dbReference type="GO" id="GO:0000976">
    <property type="term" value="F:transcription cis-regulatory region binding"/>
    <property type="evidence" value="ECO:0007669"/>
    <property type="project" value="InterPro"/>
</dbReference>
<gene>
    <name evidence="6" type="primary">WBGene00112248</name>
</gene>
<keyword evidence="7" id="KW-1185">Reference proteome</keyword>
<evidence type="ECO:0000313" key="7">
    <source>
        <dbReference type="Proteomes" id="UP000005239"/>
    </source>
</evidence>
<dbReference type="InterPro" id="IPR003323">
    <property type="entry name" value="OTU_dom"/>
</dbReference>
<dbReference type="PROSITE" id="PS50802">
    <property type="entry name" value="OTU"/>
    <property type="match status" value="2"/>
</dbReference>
<dbReference type="InterPro" id="IPR050868">
    <property type="entry name" value="ELMO_domain-containing"/>
</dbReference>
<dbReference type="Pfam" id="PF04727">
    <property type="entry name" value="ELMO_CED12"/>
    <property type="match status" value="1"/>
</dbReference>
<dbReference type="InterPro" id="IPR011615">
    <property type="entry name" value="p53_DNA-bd"/>
</dbReference>
<evidence type="ECO:0000256" key="5">
    <source>
        <dbReference type="SAM" id="MobiDB-lite"/>
    </source>
</evidence>
<dbReference type="InterPro" id="IPR038765">
    <property type="entry name" value="Papain-like_cys_pep_sf"/>
</dbReference>
<organism evidence="6 7">
    <name type="scientific">Pristionchus pacificus</name>
    <name type="common">Parasitic nematode worm</name>
    <dbReference type="NCBI Taxonomy" id="54126"/>
    <lineage>
        <taxon>Eukaryota</taxon>
        <taxon>Metazoa</taxon>
        <taxon>Ecdysozoa</taxon>
        <taxon>Nematoda</taxon>
        <taxon>Chromadorea</taxon>
        <taxon>Rhabditida</taxon>
        <taxon>Rhabditina</taxon>
        <taxon>Diplogasteromorpha</taxon>
        <taxon>Diplogasteroidea</taxon>
        <taxon>Neodiplogasteridae</taxon>
        <taxon>Pristionchus</taxon>
    </lineage>
</organism>
<dbReference type="PROSITE" id="PS51335">
    <property type="entry name" value="ELMO"/>
    <property type="match status" value="1"/>
</dbReference>
<evidence type="ECO:0000313" key="6">
    <source>
        <dbReference type="EnsemblMetazoa" id="PPA22694.1"/>
    </source>
</evidence>
<feature type="compositionally biased region" description="Basic and acidic residues" evidence="5">
    <location>
        <begin position="300"/>
        <end position="352"/>
    </location>
</feature>
<protein>
    <submittedName>
        <fullName evidence="6">Otub-3</fullName>
    </submittedName>
</protein>
<accession>A0A2A6B6V1</accession>
<dbReference type="EnsemblMetazoa" id="PPA22694.1">
    <property type="protein sequence ID" value="PPA22694.1"/>
    <property type="gene ID" value="WBGene00112248"/>
</dbReference>
<comment type="subcellular location">
    <subcellularLocation>
        <location evidence="1">Nucleus</location>
    </subcellularLocation>
</comment>
<dbReference type="InterPro" id="IPR049772">
    <property type="entry name" value="OTU_OTUD6"/>
</dbReference>
<evidence type="ECO:0000256" key="4">
    <source>
        <dbReference type="ARBA" id="ARBA00023242"/>
    </source>
</evidence>
<name>A0A2A6B6V1_PRIPA</name>
<accession>A0A8R1UG54</accession>
<dbReference type="Pfam" id="PF00870">
    <property type="entry name" value="P53"/>
    <property type="match status" value="1"/>
</dbReference>
<evidence type="ECO:0000256" key="1">
    <source>
        <dbReference type="ARBA" id="ARBA00004123"/>
    </source>
</evidence>
<sequence length="1301" mass="149175">MDTPRMDSFGGGSGNARLSQSDLHFVDSQMENFLSDSFGSRFNNMNSMSEYDIRNNLYNTPKDEADPSLCQINYNPSQEQRISDHQEHQEHQLYPFVPLNDDYQQQQHQQLLYMDDDNVGGYVYSQGLSGPNLQYRFMCTVMPIAKSSNRDYLPRKDLLFVKFMTAIPFNFMLTNPDDNSSIPMPTDMNIRMSLRFSTPVSDDKTRVSRCHVHVDRDTNGIHKVMPFIVNHRDAVYDETNLCVTIPSCTVCAVTFYCYSSCAGGIDRKAVFVLFELINAEGTVVQTVECPVKVCANPSRDAPKEDERKRKEEEKSGRGRVKSEASSEMDEKRGRKRKTEDKEEMGREIKQRMESASPMNSLHTPSPGWNPTMSAPRLSTSSRRESKVDIHSPSSDGMAMESNGVSTKTTKNPEDEIFTIQVRGKKKYDEAIKYVKMLEQNERYSARNDEDNVFENLTQMTEDITISTWLSQYHLNEEEYVNVFRSMGIKTLGDIEASYNPTFFNACIGIPQKSAATLNKVYLNWLNVNKFPPLLPILLPIHSVHIQLISHFDDEGGDSPMDVLLVKQRKEKKDLQAKFVIMKKTAKSGNKKQQKESQEEMGRMEKEMEDRHKKEQDECKELNKTETVPEEKNEEKEDEKEEVTFYKEKTTKGKNQKRLERKAEERKKAAEAASIDEEAAKTSMRTIEMKAVVEALIPRGLSLVDIPPDGDCLFHAIAHQLTIGGKDSKGADLRRKAASFIRAHKDDFLPFLSTEDGDILDEFQFEEYCVKVEKEASSGGQWGGEPELRALAEALEKKIEVIQPDARVITFGDSFKGRSLVITYHRHAYDLGEHYNSTMNVIVPYDDDSLILRMYSLCANVYEEFIEVLYTWLTKKGRLERASKGADLRRKAASFIRAHKDDFLPFLSTEDGDILDEFQFEEYCVKVEKEASSGGQWGGEPELRALAEALEKKIEVIQPDARVITFGDSFKGRSLVITYHRHAYDLGEHYNSTMNVIVPYDDDSLILRMYSLCANVYEEFIEVLYTWLTKKGRLERALESHWTSRAAKMLNIEKALRQRSRGVRYHRVAPRLDVSQAEMVLEEAQVTASGSDRERMKDQLEIALQRIEAHEHLCEKVEVMRTTVYDPSNSSHSCLLSQLWNLLNPNDPIDGMKSKRWPEIGFQGNDPSTDFRGMGILSLHQLIYFVQYESETSRAVLSLSHHPTIGFPFAVAGINFTSLTRKFLKEGLLKSHFYNTLDHSESIDDFHHAYVRIFTLFADFYKREKPATVMEFNVIQIKFESALRRQLERTTANLDMISLDDL</sequence>
<dbReference type="InterPro" id="IPR012346">
    <property type="entry name" value="p53/RUNT-type_TF_DNA-bd_sf"/>
</dbReference>
<dbReference type="Pfam" id="PF21907">
    <property type="entry name" value="SAM_CEP-1_C"/>
    <property type="match status" value="1"/>
</dbReference>
<dbReference type="InterPro" id="IPR054106">
    <property type="entry name" value="CEP-1_C"/>
</dbReference>
<feature type="compositionally biased region" description="Polar residues" evidence="5">
    <location>
        <begin position="356"/>
        <end position="380"/>
    </location>
</feature>
<dbReference type="InterPro" id="IPR008967">
    <property type="entry name" value="p53-like_TF_DNA-bd_sf"/>
</dbReference>
<dbReference type="SUPFAM" id="SSF54001">
    <property type="entry name" value="Cysteine proteinases"/>
    <property type="match status" value="2"/>
</dbReference>
<dbReference type="PANTHER" id="PTHR12771">
    <property type="entry name" value="ENGULFMENT AND CELL MOTILITY"/>
    <property type="match status" value="1"/>
</dbReference>
<reference evidence="7" key="1">
    <citation type="journal article" date="2008" name="Nat. Genet.">
        <title>The Pristionchus pacificus genome provides a unique perspective on nematode lifestyle and parasitism.</title>
        <authorList>
            <person name="Dieterich C."/>
            <person name="Clifton S.W."/>
            <person name="Schuster L.N."/>
            <person name="Chinwalla A."/>
            <person name="Delehaunty K."/>
            <person name="Dinkelacker I."/>
            <person name="Fulton L."/>
            <person name="Fulton R."/>
            <person name="Godfrey J."/>
            <person name="Minx P."/>
            <person name="Mitreva M."/>
            <person name="Roeseler W."/>
            <person name="Tian H."/>
            <person name="Witte H."/>
            <person name="Yang S.P."/>
            <person name="Wilson R.K."/>
            <person name="Sommer R.J."/>
        </authorList>
    </citation>
    <scope>NUCLEOTIDE SEQUENCE [LARGE SCALE GENOMIC DNA]</scope>
    <source>
        <strain evidence="7">PS312</strain>
    </source>
</reference>
<dbReference type="InterPro" id="IPR006816">
    <property type="entry name" value="ELMO_dom"/>
</dbReference>
<keyword evidence="3" id="KW-0804">Transcription</keyword>
<dbReference type="Proteomes" id="UP000005239">
    <property type="component" value="Unassembled WGS sequence"/>
</dbReference>
<keyword evidence="2" id="KW-0805">Transcription regulation</keyword>
<feature type="region of interest" description="Disordered" evidence="5">
    <location>
        <begin position="295"/>
        <end position="410"/>
    </location>
</feature>
<dbReference type="GO" id="GO:0005096">
    <property type="term" value="F:GTPase activator activity"/>
    <property type="evidence" value="ECO:0000318"/>
    <property type="project" value="GO_Central"/>
</dbReference>
<dbReference type="PANTHER" id="PTHR12771:SF51">
    <property type="entry name" value="LD01482P"/>
    <property type="match status" value="1"/>
</dbReference>
<keyword evidence="4" id="KW-0539">Nucleus</keyword>
<feature type="compositionally biased region" description="Basic and acidic residues" evidence="5">
    <location>
        <begin position="641"/>
        <end position="669"/>
    </location>
</feature>
<reference evidence="6" key="2">
    <citation type="submission" date="2022-06" db="UniProtKB">
        <authorList>
            <consortium name="EnsemblMetazoa"/>
        </authorList>
    </citation>
    <scope>IDENTIFICATION</scope>
    <source>
        <strain evidence="6">PS312</strain>
    </source>
</reference>
<evidence type="ECO:0000256" key="2">
    <source>
        <dbReference type="ARBA" id="ARBA00023015"/>
    </source>
</evidence>
<dbReference type="GO" id="GO:0003700">
    <property type="term" value="F:DNA-binding transcription factor activity"/>
    <property type="evidence" value="ECO:0007669"/>
    <property type="project" value="InterPro"/>
</dbReference>
<proteinExistence type="predicted"/>
<evidence type="ECO:0000256" key="3">
    <source>
        <dbReference type="ARBA" id="ARBA00023163"/>
    </source>
</evidence>
<feature type="region of interest" description="Disordered" evidence="5">
    <location>
        <begin position="582"/>
        <end position="673"/>
    </location>
</feature>
<dbReference type="SUPFAM" id="SSF49417">
    <property type="entry name" value="p53-like transcription factors"/>
    <property type="match status" value="1"/>
</dbReference>